<evidence type="ECO:0000313" key="2">
    <source>
        <dbReference type="Proteomes" id="UP000197003"/>
    </source>
</evidence>
<protein>
    <submittedName>
        <fullName evidence="1">Uncharacterized protein</fullName>
    </submittedName>
</protein>
<accession>A0A1Z3N6B3</accession>
<name>A0A1Z3N6B3_BDEBC</name>
<evidence type="ECO:0000313" key="1">
    <source>
        <dbReference type="EMBL" id="ASD63032.1"/>
    </source>
</evidence>
<dbReference type="EMBL" id="CP020946">
    <property type="protein sequence ID" value="ASD63032.1"/>
    <property type="molecule type" value="Genomic_DNA"/>
</dbReference>
<reference evidence="1 2" key="1">
    <citation type="submission" date="2017-04" db="EMBL/GenBank/DDBJ databases">
        <title>Whole genome sequence of Bdellovibrio bacteriovorus strain SSB218315.</title>
        <authorList>
            <person name="Oyedara O."/>
            <person name="Rodriguez-Perez M.A."/>
        </authorList>
    </citation>
    <scope>NUCLEOTIDE SEQUENCE [LARGE SCALE GENOMIC DNA]</scope>
    <source>
        <strain evidence="1 2">SSB218315</strain>
    </source>
</reference>
<dbReference type="Proteomes" id="UP000197003">
    <property type="component" value="Chromosome"/>
</dbReference>
<organism evidence="1 2">
    <name type="scientific">Bdellovibrio bacteriovorus</name>
    <dbReference type="NCBI Taxonomy" id="959"/>
    <lineage>
        <taxon>Bacteria</taxon>
        <taxon>Pseudomonadati</taxon>
        <taxon>Bdellovibrionota</taxon>
        <taxon>Bdellovibrionia</taxon>
        <taxon>Bdellovibrionales</taxon>
        <taxon>Pseudobdellovibrionaceae</taxon>
        <taxon>Bdellovibrio</taxon>
    </lineage>
</organism>
<gene>
    <name evidence="1" type="ORF">B9G79_05335</name>
</gene>
<dbReference type="AlphaFoldDB" id="A0A1Z3N6B3"/>
<proteinExistence type="predicted"/>
<sequence>MRKVLKKLVLTLKGLETFFCVDESGVEKAAGRHVPGASVKILRFERKKESESQILGATEPSALTLRAAGSD</sequence>